<protein>
    <submittedName>
        <fullName evidence="2">Uncharacterized protein</fullName>
    </submittedName>
</protein>
<feature type="compositionally biased region" description="Basic and acidic residues" evidence="1">
    <location>
        <begin position="82"/>
        <end position="93"/>
    </location>
</feature>
<gene>
    <name evidence="2" type="ORF">M3D15_07450</name>
</gene>
<dbReference type="EMBL" id="JALXSQ010000028">
    <property type="protein sequence ID" value="MCT2043164.1"/>
    <property type="molecule type" value="Genomic_DNA"/>
</dbReference>
<evidence type="ECO:0000256" key="1">
    <source>
        <dbReference type="SAM" id="MobiDB-lite"/>
    </source>
</evidence>
<comment type="caution">
    <text evidence="2">The sequence shown here is derived from an EMBL/GenBank/DDBJ whole genome shotgun (WGS) entry which is preliminary data.</text>
</comment>
<dbReference type="Proteomes" id="UP001525379">
    <property type="component" value="Unassembled WGS sequence"/>
</dbReference>
<sequence length="93" mass="10272">MTFFANWHERRRAFTISFLMTRALVVDVIRAVTTGNDVYGLLNAFLVGPAIEQIGFTGSTTAITLLRPRRELTSAPTAQTEHSGHPSPDERGL</sequence>
<dbReference type="RefSeq" id="WP_260104416.1">
    <property type="nucleotide sequence ID" value="NZ_JALXSQ010000028.1"/>
</dbReference>
<reference evidence="2 3" key="1">
    <citation type="submission" date="2022-04" db="EMBL/GenBank/DDBJ databases">
        <title>Human microbiome associated bacterial genomes.</title>
        <authorList>
            <person name="Sandstrom S."/>
            <person name="Salamzade R."/>
            <person name="Kalan L.R."/>
        </authorList>
    </citation>
    <scope>NUCLEOTIDE SEQUENCE [LARGE SCALE GENOMIC DNA]</scope>
    <source>
        <strain evidence="3">p3-SID1799</strain>
    </source>
</reference>
<feature type="region of interest" description="Disordered" evidence="1">
    <location>
        <begin position="69"/>
        <end position="93"/>
    </location>
</feature>
<evidence type="ECO:0000313" key="2">
    <source>
        <dbReference type="EMBL" id="MCT2043164.1"/>
    </source>
</evidence>
<keyword evidence="3" id="KW-1185">Reference proteome</keyword>
<accession>A0ABT2HXY3</accession>
<organism evidence="2 3">
    <name type="scientific">Pseudoclavibacter albus</name>
    <dbReference type="NCBI Taxonomy" id="272241"/>
    <lineage>
        <taxon>Bacteria</taxon>
        <taxon>Bacillati</taxon>
        <taxon>Actinomycetota</taxon>
        <taxon>Actinomycetes</taxon>
        <taxon>Micrococcales</taxon>
        <taxon>Microbacteriaceae</taxon>
        <taxon>Pseudoclavibacter</taxon>
    </lineage>
</organism>
<evidence type="ECO:0000313" key="3">
    <source>
        <dbReference type="Proteomes" id="UP001525379"/>
    </source>
</evidence>
<name>A0ABT2HXY3_9MICO</name>
<proteinExistence type="predicted"/>